<reference evidence="1 2" key="1">
    <citation type="submission" date="2015-09" db="EMBL/GenBank/DDBJ databases">
        <title>Draft genome sequence of Kouleothrix aurantiaca JCM 19913.</title>
        <authorList>
            <person name="Hemp J."/>
        </authorList>
    </citation>
    <scope>NUCLEOTIDE SEQUENCE [LARGE SCALE GENOMIC DNA]</scope>
    <source>
        <strain evidence="1 2">COM-B</strain>
    </source>
</reference>
<name>A0A0P9F7E0_9CHLR</name>
<gene>
    <name evidence="1" type="ORF">SE17_15375</name>
</gene>
<dbReference type="AlphaFoldDB" id="A0A0P9F7E0"/>
<feature type="non-terminal residue" evidence="1">
    <location>
        <position position="221"/>
    </location>
</feature>
<evidence type="ECO:0000313" key="2">
    <source>
        <dbReference type="Proteomes" id="UP000050509"/>
    </source>
</evidence>
<proteinExistence type="predicted"/>
<sequence>MRKPNNTDIAAYLPTVIDAPVLEPDLSQWIGPELPYLYTTTVDGSEAQALVPDLRRAGIELKIACDFLATKLPVTAEEITKHRLIPVSDAAREAARRWKPAFTPALLAEVLAMELDDTRLGDATNAELDALSARLPYAPQEPGWRSGMQASFDGLNGLAFEVLSHGHALLSAQDAGVLLRAYRELGVSVDGMAGRADLLALLDAFDGLELGGADERKLTTY</sequence>
<organism evidence="1 2">
    <name type="scientific">Kouleothrix aurantiaca</name>
    <dbReference type="NCBI Taxonomy" id="186479"/>
    <lineage>
        <taxon>Bacteria</taxon>
        <taxon>Bacillati</taxon>
        <taxon>Chloroflexota</taxon>
        <taxon>Chloroflexia</taxon>
        <taxon>Chloroflexales</taxon>
        <taxon>Roseiflexineae</taxon>
        <taxon>Roseiflexaceae</taxon>
        <taxon>Kouleothrix</taxon>
    </lineage>
</organism>
<dbReference type="Proteomes" id="UP000050509">
    <property type="component" value="Unassembled WGS sequence"/>
</dbReference>
<keyword evidence="2" id="KW-1185">Reference proteome</keyword>
<dbReference type="EMBL" id="LJCR01000539">
    <property type="protein sequence ID" value="KPV52457.1"/>
    <property type="molecule type" value="Genomic_DNA"/>
</dbReference>
<accession>A0A0P9F7E0</accession>
<evidence type="ECO:0000313" key="1">
    <source>
        <dbReference type="EMBL" id="KPV52457.1"/>
    </source>
</evidence>
<protein>
    <submittedName>
        <fullName evidence="1">Uncharacterized protein</fullName>
    </submittedName>
</protein>
<comment type="caution">
    <text evidence="1">The sequence shown here is derived from an EMBL/GenBank/DDBJ whole genome shotgun (WGS) entry which is preliminary data.</text>
</comment>